<sequence>MLIDYVSLLGGLVVLIVAGDVLVRGSVGIAERLGIPSLVIGLTIVAFGTSAPELVISLDAALSGLPGIAVGNVVGSNVANVLLVLGLPALVAATSCKEKGALRNAVFMTAVSIIFVFICFTGTITRITGAFLIVLLAIFLADSVMATRKHRRENGKGRAARDLGASAVATDKDAAEDSEEDEEDACSAPPFEEVEGVPDNIALAFVFVFLGLAGLPLGAHFTIEGASALARSWGVTEAVIGLTVVALGTSLPELATSLMAALRNHSAVALGNIIGSNVFNILAIMGITGLVTSVHIPPEILSFDIWVMLACAFLVLALAAFQTTLRRLSGLALVALYVLYIAASFTLGQVG</sequence>
<evidence type="ECO:0000256" key="1">
    <source>
        <dbReference type="ARBA" id="ARBA00004141"/>
    </source>
</evidence>
<accession>A0A7X3LQT1</accession>
<dbReference type="Gene3D" id="1.20.1420.30">
    <property type="entry name" value="NCX, central ion-binding region"/>
    <property type="match status" value="2"/>
</dbReference>
<dbReference type="AlphaFoldDB" id="A0A7X3LQT1"/>
<feature type="transmembrane region" description="Helical" evidence="6">
    <location>
        <begin position="300"/>
        <end position="321"/>
    </location>
</feature>
<feature type="transmembrane region" description="Helical" evidence="6">
    <location>
        <begin position="68"/>
        <end position="93"/>
    </location>
</feature>
<feature type="domain" description="Sodium/calcium exchanger membrane region" evidence="7">
    <location>
        <begin position="204"/>
        <end position="345"/>
    </location>
</feature>
<feature type="transmembrane region" description="Helical" evidence="6">
    <location>
        <begin position="35"/>
        <end position="56"/>
    </location>
</feature>
<evidence type="ECO:0000256" key="5">
    <source>
        <dbReference type="SAM" id="MobiDB-lite"/>
    </source>
</evidence>
<evidence type="ECO:0000256" key="4">
    <source>
        <dbReference type="ARBA" id="ARBA00023136"/>
    </source>
</evidence>
<feature type="transmembrane region" description="Helical" evidence="6">
    <location>
        <begin position="274"/>
        <end position="294"/>
    </location>
</feature>
<feature type="transmembrane region" description="Helical" evidence="6">
    <location>
        <begin position="105"/>
        <end position="124"/>
    </location>
</feature>
<comment type="subcellular location">
    <subcellularLocation>
        <location evidence="1">Membrane</location>
        <topology evidence="1">Multi-pass membrane protein</topology>
    </subcellularLocation>
</comment>
<dbReference type="PANTHER" id="PTHR10846:SF8">
    <property type="entry name" value="INNER MEMBRANE PROTEIN YRBG"/>
    <property type="match status" value="1"/>
</dbReference>
<feature type="compositionally biased region" description="Acidic residues" evidence="5">
    <location>
        <begin position="176"/>
        <end position="185"/>
    </location>
</feature>
<feature type="transmembrane region" description="Helical" evidence="6">
    <location>
        <begin position="130"/>
        <end position="148"/>
    </location>
</feature>
<feature type="domain" description="Sodium/calcium exchanger membrane region" evidence="7">
    <location>
        <begin position="6"/>
        <end position="141"/>
    </location>
</feature>
<keyword evidence="4 6" id="KW-0472">Membrane</keyword>
<keyword evidence="2 6" id="KW-0812">Transmembrane</keyword>
<feature type="transmembrane region" description="Helical" evidence="6">
    <location>
        <begin position="6"/>
        <end position="23"/>
    </location>
</feature>
<dbReference type="PANTHER" id="PTHR10846">
    <property type="entry name" value="SODIUM/POTASSIUM/CALCIUM EXCHANGER"/>
    <property type="match status" value="1"/>
</dbReference>
<dbReference type="RefSeq" id="WP_160774166.1">
    <property type="nucleotide sequence ID" value="NZ_WUMV01000001.1"/>
</dbReference>
<name>A0A7X3LQT1_9HYPH</name>
<gene>
    <name evidence="8" type="ORF">GR183_00555</name>
</gene>
<feature type="transmembrane region" description="Helical" evidence="6">
    <location>
        <begin position="328"/>
        <end position="348"/>
    </location>
</feature>
<organism evidence="8 9">
    <name type="scientific">Stappia sediminis</name>
    <dbReference type="NCBI Taxonomy" id="2692190"/>
    <lineage>
        <taxon>Bacteria</taxon>
        <taxon>Pseudomonadati</taxon>
        <taxon>Pseudomonadota</taxon>
        <taxon>Alphaproteobacteria</taxon>
        <taxon>Hyphomicrobiales</taxon>
        <taxon>Stappiaceae</taxon>
        <taxon>Stappia</taxon>
    </lineage>
</organism>
<dbReference type="Pfam" id="PF01699">
    <property type="entry name" value="Na_Ca_ex"/>
    <property type="match status" value="2"/>
</dbReference>
<dbReference type="InterPro" id="IPR044880">
    <property type="entry name" value="NCX_ion-bd_dom_sf"/>
</dbReference>
<protein>
    <submittedName>
        <fullName evidence="8">Calcium/sodium antiporter</fullName>
    </submittedName>
</protein>
<dbReference type="EMBL" id="WUMV01000001">
    <property type="protein sequence ID" value="MXN63380.1"/>
    <property type="molecule type" value="Genomic_DNA"/>
</dbReference>
<evidence type="ECO:0000256" key="2">
    <source>
        <dbReference type="ARBA" id="ARBA00022692"/>
    </source>
</evidence>
<keyword evidence="9" id="KW-1185">Reference proteome</keyword>
<dbReference type="GO" id="GO:0005886">
    <property type="term" value="C:plasma membrane"/>
    <property type="evidence" value="ECO:0007669"/>
    <property type="project" value="TreeGrafter"/>
</dbReference>
<evidence type="ECO:0000259" key="7">
    <source>
        <dbReference type="Pfam" id="PF01699"/>
    </source>
</evidence>
<dbReference type="GO" id="GO:0005262">
    <property type="term" value="F:calcium channel activity"/>
    <property type="evidence" value="ECO:0007669"/>
    <property type="project" value="TreeGrafter"/>
</dbReference>
<dbReference type="NCBIfam" id="TIGR00367">
    <property type="entry name" value="calcium/sodium antiporter"/>
    <property type="match status" value="1"/>
</dbReference>
<feature type="transmembrane region" description="Helical" evidence="6">
    <location>
        <begin position="239"/>
        <end position="262"/>
    </location>
</feature>
<dbReference type="InterPro" id="IPR004481">
    <property type="entry name" value="K/Na/Ca-exchanger"/>
</dbReference>
<proteinExistence type="predicted"/>
<evidence type="ECO:0000256" key="6">
    <source>
        <dbReference type="SAM" id="Phobius"/>
    </source>
</evidence>
<comment type="caution">
    <text evidence="8">The sequence shown here is derived from an EMBL/GenBank/DDBJ whole genome shotgun (WGS) entry which is preliminary data.</text>
</comment>
<keyword evidence="3 6" id="KW-1133">Transmembrane helix</keyword>
<feature type="region of interest" description="Disordered" evidence="5">
    <location>
        <begin position="151"/>
        <end position="190"/>
    </location>
</feature>
<feature type="transmembrane region" description="Helical" evidence="6">
    <location>
        <begin position="201"/>
        <end position="219"/>
    </location>
</feature>
<reference evidence="8 9" key="1">
    <citation type="submission" date="2019-12" db="EMBL/GenBank/DDBJ databases">
        <authorList>
            <person name="Li M."/>
        </authorList>
    </citation>
    <scope>NUCLEOTIDE SEQUENCE [LARGE SCALE GENOMIC DNA]</scope>
    <source>
        <strain evidence="8 9">GBMRC 2046</strain>
    </source>
</reference>
<dbReference type="GO" id="GO:0006874">
    <property type="term" value="P:intracellular calcium ion homeostasis"/>
    <property type="evidence" value="ECO:0007669"/>
    <property type="project" value="TreeGrafter"/>
</dbReference>
<evidence type="ECO:0000313" key="9">
    <source>
        <dbReference type="Proteomes" id="UP000433101"/>
    </source>
</evidence>
<dbReference type="GO" id="GO:0008273">
    <property type="term" value="F:calcium, potassium:sodium antiporter activity"/>
    <property type="evidence" value="ECO:0007669"/>
    <property type="project" value="TreeGrafter"/>
</dbReference>
<dbReference type="InterPro" id="IPR004837">
    <property type="entry name" value="NaCa_Exmemb"/>
</dbReference>
<evidence type="ECO:0000313" key="8">
    <source>
        <dbReference type="EMBL" id="MXN63380.1"/>
    </source>
</evidence>
<dbReference type="Proteomes" id="UP000433101">
    <property type="component" value="Unassembled WGS sequence"/>
</dbReference>
<evidence type="ECO:0000256" key="3">
    <source>
        <dbReference type="ARBA" id="ARBA00022989"/>
    </source>
</evidence>